<comment type="caution">
    <text evidence="4">The sequence shown here is derived from an EMBL/GenBank/DDBJ whole genome shotgun (WGS) entry which is preliminary data.</text>
</comment>
<feature type="compositionally biased region" description="Low complexity" evidence="2">
    <location>
        <begin position="508"/>
        <end position="518"/>
    </location>
</feature>
<dbReference type="OrthoDB" id="28868at2759"/>
<dbReference type="AlphaFoldDB" id="A0A388L973"/>
<feature type="compositionally biased region" description="Basic and acidic residues" evidence="2">
    <location>
        <begin position="455"/>
        <end position="475"/>
    </location>
</feature>
<evidence type="ECO:0000313" key="4">
    <source>
        <dbReference type="EMBL" id="GBG78743.1"/>
    </source>
</evidence>
<keyword evidence="5" id="KW-1185">Reference proteome</keyword>
<dbReference type="PANTHER" id="PTHR48439">
    <property type="entry name" value="HEMIMETHYLATED DNA-BINDING DOMAIN-CONTAINING PROTEIN"/>
    <property type="match status" value="1"/>
</dbReference>
<evidence type="ECO:0000256" key="2">
    <source>
        <dbReference type="SAM" id="MobiDB-lite"/>
    </source>
</evidence>
<dbReference type="SMART" id="SM00992">
    <property type="entry name" value="YccV-like"/>
    <property type="match status" value="1"/>
</dbReference>
<evidence type="ECO:0000259" key="3">
    <source>
        <dbReference type="SMART" id="SM00992"/>
    </source>
</evidence>
<keyword evidence="1" id="KW-0175">Coiled coil</keyword>
<feature type="compositionally biased region" description="Basic and acidic residues" evidence="2">
    <location>
        <begin position="482"/>
        <end position="500"/>
    </location>
</feature>
<evidence type="ECO:0000256" key="1">
    <source>
        <dbReference type="SAM" id="Coils"/>
    </source>
</evidence>
<dbReference type="InterPro" id="IPR011722">
    <property type="entry name" value="Hemimethylated_DNA-bd_dom"/>
</dbReference>
<feature type="coiled-coil region" evidence="1">
    <location>
        <begin position="236"/>
        <end position="263"/>
    </location>
</feature>
<gene>
    <name evidence="4" type="ORF">CBR_g27967</name>
</gene>
<feature type="domain" description="Hemimethylated DNA-binding" evidence="3">
    <location>
        <begin position="338"/>
        <end position="443"/>
    </location>
</feature>
<dbReference type="InterPro" id="IPR001943">
    <property type="entry name" value="UVR_dom"/>
</dbReference>
<organism evidence="4 5">
    <name type="scientific">Chara braunii</name>
    <name type="common">Braun's stonewort</name>
    <dbReference type="NCBI Taxonomy" id="69332"/>
    <lineage>
        <taxon>Eukaryota</taxon>
        <taxon>Viridiplantae</taxon>
        <taxon>Streptophyta</taxon>
        <taxon>Charophyceae</taxon>
        <taxon>Charales</taxon>
        <taxon>Characeae</taxon>
        <taxon>Chara</taxon>
    </lineage>
</organism>
<reference evidence="4 5" key="1">
    <citation type="journal article" date="2018" name="Cell">
        <title>The Chara Genome: Secondary Complexity and Implications for Plant Terrestrialization.</title>
        <authorList>
            <person name="Nishiyama T."/>
            <person name="Sakayama H."/>
            <person name="Vries J.D."/>
            <person name="Buschmann H."/>
            <person name="Saint-Marcoux D."/>
            <person name="Ullrich K.K."/>
            <person name="Haas F.B."/>
            <person name="Vanderstraeten L."/>
            <person name="Becker D."/>
            <person name="Lang D."/>
            <person name="Vosolsobe S."/>
            <person name="Rombauts S."/>
            <person name="Wilhelmsson P.K.I."/>
            <person name="Janitza P."/>
            <person name="Kern R."/>
            <person name="Heyl A."/>
            <person name="Rumpler F."/>
            <person name="Villalobos L.I.A.C."/>
            <person name="Clay J.M."/>
            <person name="Skokan R."/>
            <person name="Toyoda A."/>
            <person name="Suzuki Y."/>
            <person name="Kagoshima H."/>
            <person name="Schijlen E."/>
            <person name="Tajeshwar N."/>
            <person name="Catarino B."/>
            <person name="Hetherington A.J."/>
            <person name="Saltykova A."/>
            <person name="Bonnot C."/>
            <person name="Breuninger H."/>
            <person name="Symeonidi A."/>
            <person name="Radhakrishnan G.V."/>
            <person name="Van Nieuwerburgh F."/>
            <person name="Deforce D."/>
            <person name="Chang C."/>
            <person name="Karol K.G."/>
            <person name="Hedrich R."/>
            <person name="Ulvskov P."/>
            <person name="Glockner G."/>
            <person name="Delwiche C.F."/>
            <person name="Petrasek J."/>
            <person name="Van de Peer Y."/>
            <person name="Friml J."/>
            <person name="Beilby M."/>
            <person name="Dolan L."/>
            <person name="Kohara Y."/>
            <person name="Sugano S."/>
            <person name="Fujiyama A."/>
            <person name="Delaux P.-M."/>
            <person name="Quint M."/>
            <person name="TheiBen G."/>
            <person name="Hagemann M."/>
            <person name="Harholt J."/>
            <person name="Dunand C."/>
            <person name="Zachgo S."/>
            <person name="Langdale J."/>
            <person name="Maumus F."/>
            <person name="Straeten D.V.D."/>
            <person name="Gould S.B."/>
            <person name="Rensing S.A."/>
        </authorList>
    </citation>
    <scope>NUCLEOTIDE SEQUENCE [LARGE SCALE GENOMIC DNA]</scope>
    <source>
        <strain evidence="4 5">S276</strain>
    </source>
</reference>
<dbReference type="EMBL" id="BFEA01000302">
    <property type="protein sequence ID" value="GBG78743.1"/>
    <property type="molecule type" value="Genomic_DNA"/>
</dbReference>
<dbReference type="Pfam" id="PF02151">
    <property type="entry name" value="UVR"/>
    <property type="match status" value="1"/>
</dbReference>
<dbReference type="SUPFAM" id="SSF141255">
    <property type="entry name" value="YccV-like"/>
    <property type="match status" value="1"/>
</dbReference>
<dbReference type="Pfam" id="PF08755">
    <property type="entry name" value="YccV-like"/>
    <property type="match status" value="1"/>
</dbReference>
<dbReference type="InterPro" id="IPR036623">
    <property type="entry name" value="Hemimethylated_DNA-bd_sf"/>
</dbReference>
<dbReference type="GO" id="GO:0003677">
    <property type="term" value="F:DNA binding"/>
    <property type="evidence" value="ECO:0007669"/>
    <property type="project" value="InterPro"/>
</dbReference>
<evidence type="ECO:0000313" key="5">
    <source>
        <dbReference type="Proteomes" id="UP000265515"/>
    </source>
</evidence>
<dbReference type="NCBIfam" id="TIGR02097">
    <property type="entry name" value="yccV"/>
    <property type="match status" value="1"/>
</dbReference>
<feature type="region of interest" description="Disordered" evidence="2">
    <location>
        <begin position="126"/>
        <end position="168"/>
    </location>
</feature>
<feature type="region of interest" description="Disordered" evidence="2">
    <location>
        <begin position="451"/>
        <end position="518"/>
    </location>
</feature>
<name>A0A388L973_CHABU</name>
<dbReference type="Proteomes" id="UP000265515">
    <property type="component" value="Unassembled WGS sequence"/>
</dbReference>
<dbReference type="PANTHER" id="PTHR48439:SF1">
    <property type="entry name" value="HEMIMETHYLATED DNA-BINDING DOMAIN-CONTAINING PROTEIN"/>
    <property type="match status" value="1"/>
</dbReference>
<dbReference type="Gramene" id="GBG78743">
    <property type="protein sequence ID" value="GBG78743"/>
    <property type="gene ID" value="CBR_g27967"/>
</dbReference>
<feature type="compositionally biased region" description="Polar residues" evidence="2">
    <location>
        <begin position="126"/>
        <end position="138"/>
    </location>
</feature>
<dbReference type="Gene3D" id="2.30.30.390">
    <property type="entry name" value="Hemimethylated DNA-binding domain"/>
    <property type="match status" value="1"/>
</dbReference>
<protein>
    <recommendedName>
        <fullName evidence="3">Hemimethylated DNA-binding domain-containing protein</fullName>
    </recommendedName>
</protein>
<accession>A0A388L973</accession>
<dbReference type="InterPro" id="IPR053189">
    <property type="entry name" value="Clp_protease_adapter_ClpF"/>
</dbReference>
<sequence length="518" mass="57234">MQALSGAGRVLSSNIESFKDFLDCTSLRVSMSDPYLDVHLPRLRCPRAGGIRSPCKNDGLCPARTPRRRYGRLAAGAAVALFTPYLTSAIACQGFLYSANSSPSSSSSSSYPFACWPSQRSLLRSSSKGAGAAATNSDLRPLRKRRASKISTSAGDRDGGDAVDWDDEETETVQEARSLQLGDTVDDEDADFDDQDDDELKRVRGASAERSESVIEELLLFFFQLDLGTRLQRALNQDQYEAAQQLREKIAEVEREVARQRASKAGAAGGGEVGSEWAGVGGKAADQTLAALRVRSDLQRAIDEERYADAARLRDRLRELQAESLAMSAQSLAGNGVTFRFRLGQRVRHALYNYRGVICGLDAVCYESEEWAKRAGIAKTQRGRNQPFYHVLGDMGETSGFIVTYVAEDRLLIPPSPELEDFEHPYTYLLFYGKDKMGDYIPTKQLRQKFNAPRYEVKDEDRGRGRSNPRERRNDDDNEEEDRGRGRVVENSEEDGRSAESGDDDSDNSSISGSGSGM</sequence>
<dbReference type="STRING" id="69332.A0A388L973"/>
<proteinExistence type="predicted"/>